<evidence type="ECO:0000256" key="2">
    <source>
        <dbReference type="ARBA" id="ARBA00022806"/>
    </source>
</evidence>
<dbReference type="Gene3D" id="3.90.320.10">
    <property type="match status" value="1"/>
</dbReference>
<name>A0A346Y756_9ACTN</name>
<dbReference type="InterPro" id="IPR038726">
    <property type="entry name" value="PDDEXK_AddAB-type"/>
</dbReference>
<feature type="region of interest" description="Disordered" evidence="4">
    <location>
        <begin position="1"/>
        <end position="26"/>
    </location>
</feature>
<accession>A0A346Y756</accession>
<reference evidence="6 7" key="1">
    <citation type="submission" date="2018-09" db="EMBL/GenBank/DDBJ databases">
        <title>Complete genome sequence of Euzebya sp. DY32-46 isolated from seawater of Pacific Ocean.</title>
        <authorList>
            <person name="Xu L."/>
            <person name="Wu Y.-H."/>
            <person name="Xu X.-W."/>
        </authorList>
    </citation>
    <scope>NUCLEOTIDE SEQUENCE [LARGE SCALE GENOMIC DNA]</scope>
    <source>
        <strain evidence="6 7">DY32-46</strain>
        <plasmid evidence="7">pedy32-46i</plasmid>
    </source>
</reference>
<keyword evidence="2" id="KW-0347">Helicase</keyword>
<keyword evidence="2" id="KW-0547">Nucleotide-binding</keyword>
<keyword evidence="3" id="KW-0234">DNA repair</keyword>
<organism evidence="6 7">
    <name type="scientific">Euzebya pacifica</name>
    <dbReference type="NCBI Taxonomy" id="1608957"/>
    <lineage>
        <taxon>Bacteria</taxon>
        <taxon>Bacillati</taxon>
        <taxon>Actinomycetota</taxon>
        <taxon>Nitriliruptoria</taxon>
        <taxon>Euzebyales</taxon>
    </lineage>
</organism>
<dbReference type="GO" id="GO:0006281">
    <property type="term" value="P:DNA repair"/>
    <property type="evidence" value="ECO:0007669"/>
    <property type="project" value="UniProtKB-KW"/>
</dbReference>
<keyword evidence="6" id="KW-0378">Hydrolase</keyword>
<dbReference type="Pfam" id="PF12705">
    <property type="entry name" value="PDDEXK_1"/>
    <property type="match status" value="1"/>
</dbReference>
<keyword evidence="7" id="KW-1185">Reference proteome</keyword>
<proteinExistence type="predicted"/>
<keyword evidence="1" id="KW-0227">DNA damage</keyword>
<protein>
    <submittedName>
        <fullName evidence="6">RecB family exonuclease</fullName>
    </submittedName>
</protein>
<dbReference type="Proteomes" id="UP000264006">
    <property type="component" value="Plasmid pEDY32-46I"/>
</dbReference>
<feature type="domain" description="PD-(D/E)XK endonuclease-like" evidence="5">
    <location>
        <begin position="26"/>
        <end position="302"/>
    </location>
</feature>
<dbReference type="GO" id="GO:0004527">
    <property type="term" value="F:exonuclease activity"/>
    <property type="evidence" value="ECO:0007669"/>
    <property type="project" value="UniProtKB-KW"/>
</dbReference>
<evidence type="ECO:0000256" key="1">
    <source>
        <dbReference type="ARBA" id="ARBA00022763"/>
    </source>
</evidence>
<evidence type="ECO:0000256" key="4">
    <source>
        <dbReference type="SAM" id="MobiDB-lite"/>
    </source>
</evidence>
<dbReference type="KEGG" id="euz:DVS28_b0563"/>
<dbReference type="InterPro" id="IPR011604">
    <property type="entry name" value="PDDEXK-like_dom_sf"/>
</dbReference>
<keyword evidence="2" id="KW-0067">ATP-binding</keyword>
<dbReference type="GO" id="GO:0004386">
    <property type="term" value="F:helicase activity"/>
    <property type="evidence" value="ECO:0007669"/>
    <property type="project" value="UniProtKB-KW"/>
</dbReference>
<keyword evidence="6" id="KW-0269">Exonuclease</keyword>
<sequence>MRPDGTPWPTVVDIDGNTWTRRPPSRLSPSAFNDWRSCQRGFAFDRIQRRPSEPGLPATIGVHVHRVLDLVMELPPQERTLDRALAIHEGLNTKLWEACRRLQAGEPAAEVVGDRDNRDEDIRHAVEVVVLRPGLRAWNDAVERGVRGYFAMASPEKVEVIATEQKFEQKWEVRDSGLIVPITGSADRLDRLPAEYGGGIRVIDYKNGKVISPKFDKGEHDDQILTYAAMVEEDTGELPTAGLLLYVSHQKPKHVEVTPERVADVKGRIGRAWADIHDKFEDDSYEPNPGPLCGWCPHIRECDAGQAEVRMRAARGTGRGGLREDAPARTLLPDLSLASV</sequence>
<geneLocation type="plasmid" evidence="7">
    <name>pedy32-46i</name>
</geneLocation>
<dbReference type="EMBL" id="CP031166">
    <property type="protein sequence ID" value="AXV10303.1"/>
    <property type="molecule type" value="Genomic_DNA"/>
</dbReference>
<evidence type="ECO:0000259" key="5">
    <source>
        <dbReference type="Pfam" id="PF12705"/>
    </source>
</evidence>
<evidence type="ECO:0000256" key="3">
    <source>
        <dbReference type="ARBA" id="ARBA00023204"/>
    </source>
</evidence>
<evidence type="ECO:0000313" key="7">
    <source>
        <dbReference type="Proteomes" id="UP000264006"/>
    </source>
</evidence>
<keyword evidence="6" id="KW-0540">Nuclease</keyword>
<evidence type="ECO:0000313" key="6">
    <source>
        <dbReference type="EMBL" id="AXV10303.1"/>
    </source>
</evidence>
<keyword evidence="6" id="KW-0614">Plasmid</keyword>
<dbReference type="AlphaFoldDB" id="A0A346Y756"/>
<gene>
    <name evidence="6" type="ORF">DVS28_b0563</name>
</gene>